<dbReference type="EMBL" id="PYLQ01000021">
    <property type="protein sequence ID" value="PST38197.1"/>
    <property type="molecule type" value="Genomic_DNA"/>
</dbReference>
<organism evidence="2 3">
    <name type="scientific">Faecalibacillus intestinalis</name>
    <dbReference type="NCBI Taxonomy" id="1982626"/>
    <lineage>
        <taxon>Bacteria</taxon>
        <taxon>Bacillati</taxon>
        <taxon>Bacillota</taxon>
        <taxon>Erysipelotrichia</taxon>
        <taxon>Erysipelotrichales</taxon>
        <taxon>Coprobacillaceae</taxon>
        <taxon>Faecalibacillus</taxon>
    </lineage>
</organism>
<dbReference type="AlphaFoldDB" id="A0A2T3FSE7"/>
<proteinExistence type="predicted"/>
<keyword evidence="3" id="KW-1185">Reference proteome</keyword>
<sequence>MTDSTVKNASMISENTLIKMKHTACGHIANIPNWIIGELAEEDRISSKHGEVEIECPVCNGPRRRIK</sequence>
<dbReference type="Proteomes" id="UP000240974">
    <property type="component" value="Unassembled WGS sequence"/>
</dbReference>
<comment type="caution">
    <text evidence="2">The sequence shown here is derived from an EMBL/GenBank/DDBJ whole genome shotgun (WGS) entry which is preliminary data.</text>
</comment>
<evidence type="ECO:0000313" key="3">
    <source>
        <dbReference type="Proteomes" id="UP000240974"/>
    </source>
</evidence>
<evidence type="ECO:0000313" key="2">
    <source>
        <dbReference type="EMBL" id="PST38197.1"/>
    </source>
</evidence>
<accession>A0A2T3FSE7</accession>
<dbReference type="RefSeq" id="WP_107030428.1">
    <property type="nucleotide sequence ID" value="NZ_JAJDKX010000010.1"/>
</dbReference>
<protein>
    <submittedName>
        <fullName evidence="2">Uncharacterized protein</fullName>
    </submittedName>
</protein>
<evidence type="ECO:0000313" key="1">
    <source>
        <dbReference type="EMBL" id="MCQ5061342.1"/>
    </source>
</evidence>
<reference evidence="1" key="2">
    <citation type="submission" date="2022-06" db="EMBL/GenBank/DDBJ databases">
        <title>Isolation of gut microbiota from human fecal samples.</title>
        <authorList>
            <person name="Pamer E.G."/>
            <person name="Barat B."/>
            <person name="Waligurski E."/>
            <person name="Medina S."/>
            <person name="Paddock L."/>
            <person name="Mostad J."/>
        </authorList>
    </citation>
    <scope>NUCLEOTIDE SEQUENCE</scope>
    <source>
        <strain evidence="1">DFI.6.24</strain>
    </source>
</reference>
<gene>
    <name evidence="2" type="ORF">C7U54_11750</name>
    <name evidence="1" type="ORF">NE542_05750</name>
</gene>
<dbReference type="Proteomes" id="UP001204814">
    <property type="component" value="Unassembled WGS sequence"/>
</dbReference>
<dbReference type="EMBL" id="JANGBO010000003">
    <property type="protein sequence ID" value="MCQ5061342.1"/>
    <property type="molecule type" value="Genomic_DNA"/>
</dbReference>
<reference evidence="2 3" key="1">
    <citation type="journal article" date="2019" name="Int. J. Syst. Evol. Microbiol.">
        <title>Faecalibacillus intestinalis gen. nov., sp. nov. and Faecalibacillus faecis sp. nov., isolated from human faeces.</title>
        <authorList>
            <person name="Seo B."/>
            <person name="Jeon K."/>
            <person name="Baek I."/>
            <person name="Lee Y.M."/>
            <person name="Baek K."/>
            <person name="Ko G."/>
        </authorList>
    </citation>
    <scope>NUCLEOTIDE SEQUENCE [LARGE SCALE GENOMIC DNA]</scope>
    <source>
        <strain evidence="2 3">SNUG30099</strain>
    </source>
</reference>
<name>A0A2T3FSE7_9FIRM</name>